<dbReference type="AlphaFoldDB" id="I1HMT6"/>
<dbReference type="InterPro" id="IPR010255">
    <property type="entry name" value="Haem_peroxidase_sf"/>
</dbReference>
<dbReference type="GO" id="GO:0046872">
    <property type="term" value="F:metal ion binding"/>
    <property type="evidence" value="ECO:0007669"/>
    <property type="project" value="UniProtKB-UniRule"/>
</dbReference>
<dbReference type="EC" id="1.11.1.7" evidence="15"/>
<feature type="binding site" evidence="12">
    <location>
        <position position="61"/>
    </location>
    <ligand>
        <name>Ca(2+)</name>
        <dbReference type="ChEBI" id="CHEBI:29108"/>
        <label>1</label>
    </ligand>
</feature>
<dbReference type="FunFam" id="1.10.420.10:FF:000016">
    <property type="entry name" value="Peroxidase"/>
    <property type="match status" value="1"/>
</dbReference>
<dbReference type="Gene3D" id="1.10.520.10">
    <property type="match status" value="1"/>
</dbReference>
<feature type="site" description="Transition state stabilizer" evidence="13">
    <location>
        <position position="53"/>
    </location>
</feature>
<dbReference type="Gene3D" id="1.10.420.10">
    <property type="entry name" value="Peroxidase, domain 2"/>
    <property type="match status" value="1"/>
</dbReference>
<dbReference type="GO" id="GO:0006979">
    <property type="term" value="P:response to oxidative stress"/>
    <property type="evidence" value="ECO:0007669"/>
    <property type="project" value="UniProtKB-UniRule"/>
</dbReference>
<evidence type="ECO:0000256" key="7">
    <source>
        <dbReference type="ARBA" id="ARBA00023002"/>
    </source>
</evidence>
<feature type="disulfide bond" evidence="14">
    <location>
        <begin position="109"/>
        <end position="347"/>
    </location>
</feature>
<evidence type="ECO:0000256" key="12">
    <source>
        <dbReference type="PIRSR" id="PIRSR600823-3"/>
    </source>
</evidence>
<dbReference type="Gramene" id="KQK07971">
    <property type="protein sequence ID" value="KQK07971"/>
    <property type="gene ID" value="BRADI_2g38720v3"/>
</dbReference>
<dbReference type="RefSeq" id="XP_010233395.1">
    <property type="nucleotide sequence ID" value="XM_010235093.1"/>
</dbReference>
<keyword evidence="3 15" id="KW-0575">Peroxidase</keyword>
<reference evidence="18" key="3">
    <citation type="submission" date="2018-08" db="UniProtKB">
        <authorList>
            <consortium name="EnsemblPlants"/>
        </authorList>
    </citation>
    <scope>IDENTIFICATION</scope>
    <source>
        <strain evidence="18">cv. Bd21</strain>
    </source>
</reference>
<evidence type="ECO:0000313" key="17">
    <source>
        <dbReference type="EMBL" id="KQK07971.1"/>
    </source>
</evidence>
<dbReference type="InterPro" id="IPR002016">
    <property type="entry name" value="Haem_peroxidase"/>
</dbReference>
<dbReference type="GO" id="GO:0140825">
    <property type="term" value="F:lactoperoxidase activity"/>
    <property type="evidence" value="ECO:0007669"/>
    <property type="project" value="UniProtKB-EC"/>
</dbReference>
<evidence type="ECO:0000259" key="16">
    <source>
        <dbReference type="PROSITE" id="PS50873"/>
    </source>
</evidence>
<dbReference type="InterPro" id="IPR019793">
    <property type="entry name" value="Peroxidases_heam-ligand_BS"/>
</dbReference>
<dbReference type="GO" id="GO:0009505">
    <property type="term" value="C:plant-type cell wall"/>
    <property type="evidence" value="ECO:0000318"/>
    <property type="project" value="GO_Central"/>
</dbReference>
<evidence type="ECO:0000256" key="11">
    <source>
        <dbReference type="PIRSR" id="PIRSR600823-2"/>
    </source>
</evidence>
<evidence type="ECO:0000256" key="9">
    <source>
        <dbReference type="ARBA" id="ARBA00023324"/>
    </source>
</evidence>
<evidence type="ECO:0000256" key="8">
    <source>
        <dbReference type="ARBA" id="ARBA00023004"/>
    </source>
</evidence>
<dbReference type="Proteomes" id="UP000008810">
    <property type="component" value="Chromosome 2"/>
</dbReference>
<evidence type="ECO:0000256" key="3">
    <source>
        <dbReference type="ARBA" id="ARBA00022559"/>
    </source>
</evidence>
<dbReference type="GO" id="GO:0006950">
    <property type="term" value="P:response to stress"/>
    <property type="evidence" value="ECO:0000318"/>
    <property type="project" value="GO_Central"/>
</dbReference>
<dbReference type="PROSITE" id="PS00436">
    <property type="entry name" value="PEROXIDASE_2"/>
    <property type="match status" value="1"/>
</dbReference>
<comment type="cofactor">
    <cofactor evidence="12 15">
        <name>heme b</name>
        <dbReference type="ChEBI" id="CHEBI:60344"/>
    </cofactor>
    <text evidence="12 15">Binds 1 heme b (iron(II)-protoporphyrin IX) group per subunit.</text>
</comment>
<gene>
    <name evidence="18" type="primary">LOC104583262</name>
    <name evidence="17" type="ORF">BRADI_2g38720v3</name>
</gene>
<dbReference type="InterPro" id="IPR000823">
    <property type="entry name" value="Peroxidase_pln"/>
</dbReference>
<proteinExistence type="inferred from homology"/>
<dbReference type="PROSITE" id="PS00435">
    <property type="entry name" value="PEROXIDASE_1"/>
    <property type="match status" value="1"/>
</dbReference>
<keyword evidence="6 12" id="KW-0106">Calcium</keyword>
<feature type="binding site" evidence="12">
    <location>
        <position position="253"/>
    </location>
    <ligand>
        <name>Ca(2+)</name>
        <dbReference type="ChEBI" id="CHEBI:29108"/>
        <label>2</label>
    </ligand>
</feature>
<feature type="active site" description="Proton acceptor" evidence="10">
    <location>
        <position position="57"/>
    </location>
</feature>
<evidence type="ECO:0000256" key="5">
    <source>
        <dbReference type="ARBA" id="ARBA00022723"/>
    </source>
</evidence>
<dbReference type="Pfam" id="PF00141">
    <property type="entry name" value="peroxidase"/>
    <property type="match status" value="1"/>
</dbReference>
<reference evidence="17" key="2">
    <citation type="submission" date="2017-06" db="EMBL/GenBank/DDBJ databases">
        <title>WGS assembly of Brachypodium distachyon.</title>
        <authorList>
            <consortium name="The International Brachypodium Initiative"/>
            <person name="Lucas S."/>
            <person name="Harmon-Smith M."/>
            <person name="Lail K."/>
            <person name="Tice H."/>
            <person name="Grimwood J."/>
            <person name="Bruce D."/>
            <person name="Barry K."/>
            <person name="Shu S."/>
            <person name="Lindquist E."/>
            <person name="Wang M."/>
            <person name="Pitluck S."/>
            <person name="Vogel J.P."/>
            <person name="Garvin D.F."/>
            <person name="Mockler T.C."/>
            <person name="Schmutz J."/>
            <person name="Rokhsar D."/>
            <person name="Bevan M.W."/>
        </authorList>
    </citation>
    <scope>NUCLEOTIDE SEQUENCE</scope>
    <source>
        <strain evidence="17">Bd21</strain>
    </source>
</reference>
<dbReference type="KEGG" id="bdi:104583262"/>
<dbReference type="EMBL" id="CM000881">
    <property type="protein sequence ID" value="KQK07971.1"/>
    <property type="molecule type" value="Genomic_DNA"/>
</dbReference>
<dbReference type="eggNOG" id="ENOG502QPX7">
    <property type="taxonomic scope" value="Eukaryota"/>
</dbReference>
<evidence type="ECO:0000256" key="1">
    <source>
        <dbReference type="ARBA" id="ARBA00000189"/>
    </source>
</evidence>
<keyword evidence="14" id="KW-1015">Disulfide bond</keyword>
<dbReference type="EnsemblPlants" id="KQK07971">
    <property type="protein sequence ID" value="KQK07971"/>
    <property type="gene ID" value="BRADI_2g38720v3"/>
</dbReference>
<reference evidence="17 18" key="1">
    <citation type="journal article" date="2010" name="Nature">
        <title>Genome sequencing and analysis of the model grass Brachypodium distachyon.</title>
        <authorList>
            <consortium name="International Brachypodium Initiative"/>
        </authorList>
    </citation>
    <scope>NUCLEOTIDE SEQUENCE [LARGE SCALE GENOMIC DNA]</scope>
    <source>
        <strain evidence="17 18">Bd21</strain>
    </source>
</reference>
<comment type="function">
    <text evidence="15">Removal of H(2)O(2), oxidation of toxic reductants, biosynthesis and degradation of lignin, suberization, auxin catabolism, response to environmental stresses such as wounding, pathogen attack and oxidative stress.</text>
</comment>
<keyword evidence="8 12" id="KW-0408">Iron</keyword>
<protein>
    <recommendedName>
        <fullName evidence="15">Peroxidase</fullName>
        <ecNumber evidence="15">1.11.1.7</ecNumber>
    </recommendedName>
</protein>
<name>I1HMT6_BRADI</name>
<dbReference type="PRINTS" id="PR00458">
    <property type="entry name" value="PEROXIDASE"/>
</dbReference>
<keyword evidence="4 15" id="KW-0349">Heme</keyword>
<accession>I1HMT6</accession>
<feature type="binding site" evidence="12">
    <location>
        <position position="78"/>
    </location>
    <ligand>
        <name>Ca(2+)</name>
        <dbReference type="ChEBI" id="CHEBI:29108"/>
        <label>1</label>
    </ligand>
</feature>
<dbReference type="PANTHER" id="PTHR31235">
    <property type="entry name" value="PEROXIDASE 25-RELATED"/>
    <property type="match status" value="1"/>
</dbReference>
<evidence type="ECO:0000256" key="6">
    <source>
        <dbReference type="ARBA" id="ARBA00022837"/>
    </source>
</evidence>
<dbReference type="InterPro" id="IPR019794">
    <property type="entry name" value="Peroxidases_AS"/>
</dbReference>
<dbReference type="GeneID" id="104583262"/>
<keyword evidence="9 15" id="KW-0376">Hydrogen peroxide</keyword>
<feature type="binding site" evidence="12">
    <location>
        <position position="275"/>
    </location>
    <ligand>
        <name>Ca(2+)</name>
        <dbReference type="ChEBI" id="CHEBI:29108"/>
        <label>2</label>
    </ligand>
</feature>
<feature type="signal peptide" evidence="15">
    <location>
        <begin position="1"/>
        <end position="23"/>
    </location>
</feature>
<keyword evidence="5 12" id="KW-0479">Metal-binding</keyword>
<dbReference type="PROSITE" id="PS50873">
    <property type="entry name" value="PEROXIDASE_4"/>
    <property type="match status" value="1"/>
</dbReference>
<dbReference type="SUPFAM" id="SSF48113">
    <property type="entry name" value="Heme-dependent peroxidases"/>
    <property type="match status" value="1"/>
</dbReference>
<evidence type="ECO:0000313" key="19">
    <source>
        <dbReference type="Proteomes" id="UP000008810"/>
    </source>
</evidence>
<comment type="catalytic activity">
    <reaction evidence="1 15">
        <text>2 a phenolic donor + H2O2 = 2 a phenolic radical donor + 2 H2O</text>
        <dbReference type="Rhea" id="RHEA:56136"/>
        <dbReference type="ChEBI" id="CHEBI:15377"/>
        <dbReference type="ChEBI" id="CHEBI:16240"/>
        <dbReference type="ChEBI" id="CHEBI:139520"/>
        <dbReference type="ChEBI" id="CHEBI:139521"/>
        <dbReference type="EC" id="1.11.1.7"/>
    </reaction>
</comment>
<feature type="binding site" description="axial binding residue" evidence="12">
    <location>
        <position position="184"/>
    </location>
    <ligand>
        <name>heme b</name>
        <dbReference type="ChEBI" id="CHEBI:60344"/>
    </ligand>
    <ligandPart>
        <name>Fe</name>
        <dbReference type="ChEBI" id="CHEBI:18248"/>
    </ligandPart>
</feature>
<feature type="domain" description="Plant heme peroxidase family profile" evidence="16">
    <location>
        <begin position="33"/>
        <end position="351"/>
    </location>
</feature>
<comment type="subcellular location">
    <subcellularLocation>
        <location evidence="15">Secreted</location>
    </subcellularLocation>
</comment>
<evidence type="ECO:0000256" key="15">
    <source>
        <dbReference type="RuleBase" id="RU362060"/>
    </source>
</evidence>
<dbReference type="OrthoDB" id="2113341at2759"/>
<evidence type="ECO:0000256" key="4">
    <source>
        <dbReference type="ARBA" id="ARBA00022617"/>
    </source>
</evidence>
<feature type="binding site" evidence="12">
    <location>
        <position position="58"/>
    </location>
    <ligand>
        <name>Ca(2+)</name>
        <dbReference type="ChEBI" id="CHEBI:29108"/>
        <label>1</label>
    </ligand>
</feature>
<dbReference type="FunFam" id="1.10.520.10:FF:000036">
    <property type="entry name" value="Peroxidase"/>
    <property type="match status" value="1"/>
</dbReference>
<evidence type="ECO:0000256" key="14">
    <source>
        <dbReference type="PIRSR" id="PIRSR600823-5"/>
    </source>
</evidence>
<dbReference type="HOGENOM" id="CLU_010543_0_1_1"/>
<dbReference type="PRINTS" id="PR00461">
    <property type="entry name" value="PLPEROXIDASE"/>
</dbReference>
<evidence type="ECO:0000256" key="13">
    <source>
        <dbReference type="PIRSR" id="PIRSR600823-4"/>
    </source>
</evidence>
<feature type="binding site" evidence="12">
    <location>
        <position position="63"/>
    </location>
    <ligand>
        <name>Ca(2+)</name>
        <dbReference type="ChEBI" id="CHEBI:29108"/>
        <label>1</label>
    </ligand>
</feature>
<organism evidence="17">
    <name type="scientific">Brachypodium distachyon</name>
    <name type="common">Purple false brome</name>
    <name type="synonym">Trachynia distachya</name>
    <dbReference type="NCBI Taxonomy" id="15368"/>
    <lineage>
        <taxon>Eukaryota</taxon>
        <taxon>Viridiplantae</taxon>
        <taxon>Streptophyta</taxon>
        <taxon>Embryophyta</taxon>
        <taxon>Tracheophyta</taxon>
        <taxon>Spermatophyta</taxon>
        <taxon>Magnoliopsida</taxon>
        <taxon>Liliopsida</taxon>
        <taxon>Poales</taxon>
        <taxon>Poaceae</taxon>
        <taxon>BOP clade</taxon>
        <taxon>Pooideae</taxon>
        <taxon>Stipodae</taxon>
        <taxon>Brachypodieae</taxon>
        <taxon>Brachypodium</taxon>
    </lineage>
</organism>
<feature type="binding site" evidence="12">
    <location>
        <position position="65"/>
    </location>
    <ligand>
        <name>Ca(2+)</name>
        <dbReference type="ChEBI" id="CHEBI:29108"/>
        <label>1</label>
    </ligand>
</feature>
<feature type="disulfide bond" evidence="14">
    <location>
        <begin position="59"/>
        <end position="64"/>
    </location>
</feature>
<evidence type="ECO:0000256" key="2">
    <source>
        <dbReference type="ARBA" id="ARBA00006873"/>
    </source>
</evidence>
<sequence length="356" mass="38859">MAKGSVLVLMVALAAVFLKPAVAVVDGRYDVTMQEKVRKIVEENRFDAPGLIRILFHDCWVKGCDASVLLNMTKGENEIHAPQNGGLRGMGVIQSIKDALSVDYNYVSCADAVVFAAREATAILSNYAIVYEVDGPGRNDSTTSYAADAGVLPPPFADFDFLLANFQSKAGFGLEELVVLSGVHAIGRSHRGTFNDRLDGTVTPSSQINDDYRNAIDRKTSTYYYPASWQALVGAKPSPDMAATAENNVRDMDDVRSASRYDATGVKLTPKGVLDNSYYAANLQNMVLFKSDWTLRTNFAAGAAMQLYKEKPEIWYGLFGNAMAKLSKLAPERPQAEFVQGGARKYCDKIEPAIAY</sequence>
<evidence type="ECO:0000256" key="10">
    <source>
        <dbReference type="PIRSR" id="PIRSR600823-1"/>
    </source>
</evidence>
<dbReference type="GO" id="GO:0042744">
    <property type="term" value="P:hydrogen peroxide catabolic process"/>
    <property type="evidence" value="ECO:0007669"/>
    <property type="project" value="UniProtKB-KW"/>
</dbReference>
<dbReference type="GO" id="GO:0004601">
    <property type="term" value="F:peroxidase activity"/>
    <property type="evidence" value="ECO:0000318"/>
    <property type="project" value="GO_Central"/>
</dbReference>
<keyword evidence="7 15" id="KW-0560">Oxidoreductase</keyword>
<comment type="cofactor">
    <cofactor evidence="12 15">
        <name>Ca(2+)</name>
        <dbReference type="ChEBI" id="CHEBI:29108"/>
    </cofactor>
    <text evidence="12 15">Binds 2 calcium ions per subunit.</text>
</comment>
<comment type="similarity">
    <text evidence="15">Belongs to the peroxidase family. Classical plant (class III) peroxidase subfamily.</text>
</comment>
<evidence type="ECO:0000313" key="18">
    <source>
        <dbReference type="EnsemblPlants" id="KQK07971"/>
    </source>
</evidence>
<dbReference type="GO" id="GO:0020037">
    <property type="term" value="F:heme binding"/>
    <property type="evidence" value="ECO:0007669"/>
    <property type="project" value="UniProtKB-UniRule"/>
</dbReference>
<keyword evidence="19" id="KW-1185">Reference proteome</keyword>
<comment type="similarity">
    <text evidence="2">Belongs to the peroxidase family. Ascorbate peroxidase subfamily.</text>
</comment>
<keyword evidence="15" id="KW-0964">Secreted</keyword>
<keyword evidence="15" id="KW-0732">Signal</keyword>
<feature type="binding site" evidence="11">
    <location>
        <position position="153"/>
    </location>
    <ligand>
        <name>substrate</name>
    </ligand>
</feature>
<feature type="binding site" evidence="12">
    <location>
        <position position="67"/>
    </location>
    <ligand>
        <name>Ca(2+)</name>
        <dbReference type="ChEBI" id="CHEBI:29108"/>
        <label>1</label>
    </ligand>
</feature>
<dbReference type="GO" id="GO:0005576">
    <property type="term" value="C:extracellular region"/>
    <property type="evidence" value="ECO:0007669"/>
    <property type="project" value="UniProtKB-SubCell"/>
</dbReference>
<feature type="chain" id="PRO_5013982708" description="Peroxidase" evidence="15">
    <location>
        <begin position="24"/>
        <end position="356"/>
    </location>
</feature>